<proteinExistence type="predicted"/>
<accession>X1J5X7</accession>
<dbReference type="InterPro" id="IPR036291">
    <property type="entry name" value="NAD(P)-bd_dom_sf"/>
</dbReference>
<gene>
    <name evidence="1" type="ORF">S03H2_67588</name>
</gene>
<organism evidence="1">
    <name type="scientific">marine sediment metagenome</name>
    <dbReference type="NCBI Taxonomy" id="412755"/>
    <lineage>
        <taxon>unclassified sequences</taxon>
        <taxon>metagenomes</taxon>
        <taxon>ecological metagenomes</taxon>
    </lineage>
</organism>
<dbReference type="Gene3D" id="3.40.50.720">
    <property type="entry name" value="NAD(P)-binding Rossmann-like Domain"/>
    <property type="match status" value="1"/>
</dbReference>
<feature type="non-terminal residue" evidence="1">
    <location>
        <position position="71"/>
    </location>
</feature>
<comment type="caution">
    <text evidence="1">The sequence shown here is derived from an EMBL/GenBank/DDBJ whole genome shotgun (WGS) entry which is preliminary data.</text>
</comment>
<name>X1J5X7_9ZZZZ</name>
<evidence type="ECO:0000313" key="1">
    <source>
        <dbReference type="EMBL" id="GAH76920.1"/>
    </source>
</evidence>
<evidence type="ECO:0008006" key="2">
    <source>
        <dbReference type="Google" id="ProtNLM"/>
    </source>
</evidence>
<dbReference type="AlphaFoldDB" id="X1J5X7"/>
<protein>
    <recommendedName>
        <fullName evidence="2">Gfo/Idh/MocA-like oxidoreductase N-terminal domain-containing protein</fullName>
    </recommendedName>
</protein>
<reference evidence="1" key="1">
    <citation type="journal article" date="2014" name="Front. Microbiol.">
        <title>High frequency of phylogenetically diverse reductive dehalogenase-homologous genes in deep subseafloor sedimentary metagenomes.</title>
        <authorList>
            <person name="Kawai M."/>
            <person name="Futagami T."/>
            <person name="Toyoda A."/>
            <person name="Takaki Y."/>
            <person name="Nishi S."/>
            <person name="Hori S."/>
            <person name="Arai W."/>
            <person name="Tsubouchi T."/>
            <person name="Morono Y."/>
            <person name="Uchiyama I."/>
            <person name="Ito T."/>
            <person name="Fujiyama A."/>
            <person name="Inagaki F."/>
            <person name="Takami H."/>
        </authorList>
    </citation>
    <scope>NUCLEOTIDE SEQUENCE</scope>
    <source>
        <strain evidence="1">Expedition CK06-06</strain>
    </source>
</reference>
<dbReference type="SUPFAM" id="SSF51735">
    <property type="entry name" value="NAD(P)-binding Rossmann-fold domains"/>
    <property type="match status" value="1"/>
</dbReference>
<sequence>MDKVTNDIKLALEGAELIMIVTPANAHAKIAKDCAPHLKGNQVVILNPGRTGGALEFDKVLIEKKIKNKPI</sequence>
<dbReference type="EMBL" id="BARU01044278">
    <property type="protein sequence ID" value="GAH76920.1"/>
    <property type="molecule type" value="Genomic_DNA"/>
</dbReference>